<gene>
    <name evidence="2" type="ORF">B296_00027593</name>
</gene>
<feature type="compositionally biased region" description="Low complexity" evidence="1">
    <location>
        <begin position="37"/>
        <end position="46"/>
    </location>
</feature>
<dbReference type="EMBL" id="AMZH03001757">
    <property type="protein sequence ID" value="RRT78119.1"/>
    <property type="molecule type" value="Genomic_DNA"/>
</dbReference>
<proteinExistence type="predicted"/>
<dbReference type="Proteomes" id="UP000287651">
    <property type="component" value="Unassembled WGS sequence"/>
</dbReference>
<name>A0A427APH6_ENSVE</name>
<comment type="caution">
    <text evidence="2">The sequence shown here is derived from an EMBL/GenBank/DDBJ whole genome shotgun (WGS) entry which is preliminary data.</text>
</comment>
<feature type="region of interest" description="Disordered" evidence="1">
    <location>
        <begin position="31"/>
        <end position="97"/>
    </location>
</feature>
<protein>
    <submittedName>
        <fullName evidence="2">Uncharacterized protein</fullName>
    </submittedName>
</protein>
<evidence type="ECO:0000313" key="3">
    <source>
        <dbReference type="Proteomes" id="UP000287651"/>
    </source>
</evidence>
<accession>A0A427APH6</accession>
<reference evidence="2 3" key="1">
    <citation type="journal article" date="2014" name="Agronomy (Basel)">
        <title>A Draft Genome Sequence for Ensete ventricosum, the Drought-Tolerant Tree Against Hunger.</title>
        <authorList>
            <person name="Harrison J."/>
            <person name="Moore K.A."/>
            <person name="Paszkiewicz K."/>
            <person name="Jones T."/>
            <person name="Grant M."/>
            <person name="Ambacheew D."/>
            <person name="Muzemil S."/>
            <person name="Studholme D.J."/>
        </authorList>
    </citation>
    <scope>NUCLEOTIDE SEQUENCE [LARGE SCALE GENOMIC DNA]</scope>
</reference>
<feature type="region of interest" description="Disordered" evidence="1">
    <location>
        <begin position="113"/>
        <end position="133"/>
    </location>
</feature>
<dbReference type="AlphaFoldDB" id="A0A427APH6"/>
<organism evidence="2 3">
    <name type="scientific">Ensete ventricosum</name>
    <name type="common">Abyssinian banana</name>
    <name type="synonym">Musa ensete</name>
    <dbReference type="NCBI Taxonomy" id="4639"/>
    <lineage>
        <taxon>Eukaryota</taxon>
        <taxon>Viridiplantae</taxon>
        <taxon>Streptophyta</taxon>
        <taxon>Embryophyta</taxon>
        <taxon>Tracheophyta</taxon>
        <taxon>Spermatophyta</taxon>
        <taxon>Magnoliopsida</taxon>
        <taxon>Liliopsida</taxon>
        <taxon>Zingiberales</taxon>
        <taxon>Musaceae</taxon>
        <taxon>Ensete</taxon>
    </lineage>
</organism>
<feature type="compositionally biased region" description="Polar residues" evidence="1">
    <location>
        <begin position="83"/>
        <end position="97"/>
    </location>
</feature>
<sequence length="155" mass="16930">MLRTALVKEAGEGVHKYGDRVLEAIETTIREYRKTSRNSSSSSNDNADGTKKRRGSAGSEPGANDDDFAESTVQSKKRVAKLVNSQNGPADTTSMSAYNGRCIDVDLDGYEMESEDSVPVTRQGPPGRVLPQWLTPANQIKSPRGGLFKEYAFKK</sequence>
<evidence type="ECO:0000313" key="2">
    <source>
        <dbReference type="EMBL" id="RRT78119.1"/>
    </source>
</evidence>
<evidence type="ECO:0000256" key="1">
    <source>
        <dbReference type="SAM" id="MobiDB-lite"/>
    </source>
</evidence>